<evidence type="ECO:0000313" key="2">
    <source>
        <dbReference type="EMBL" id="GFT92239.1"/>
    </source>
</evidence>
<accession>A0A8X6PW71</accession>
<name>A0A8X6PW71_NEPPI</name>
<evidence type="ECO:0000259" key="1">
    <source>
        <dbReference type="Pfam" id="PF18701"/>
    </source>
</evidence>
<dbReference type="OrthoDB" id="6423385at2759"/>
<dbReference type="Proteomes" id="UP000887013">
    <property type="component" value="Unassembled WGS sequence"/>
</dbReference>
<dbReference type="InterPro" id="IPR040676">
    <property type="entry name" value="DUF5641"/>
</dbReference>
<keyword evidence="3" id="KW-1185">Reference proteome</keyword>
<reference evidence="2" key="1">
    <citation type="submission" date="2020-08" db="EMBL/GenBank/DDBJ databases">
        <title>Multicomponent nature underlies the extraordinary mechanical properties of spider dragline silk.</title>
        <authorList>
            <person name="Kono N."/>
            <person name="Nakamura H."/>
            <person name="Mori M."/>
            <person name="Yoshida Y."/>
            <person name="Ohtoshi R."/>
            <person name="Malay A.D."/>
            <person name="Moran D.A.P."/>
            <person name="Tomita M."/>
            <person name="Numata K."/>
            <person name="Arakawa K."/>
        </authorList>
    </citation>
    <scope>NUCLEOTIDE SEQUENCE</scope>
</reference>
<dbReference type="AlphaFoldDB" id="A0A8X6PW71"/>
<protein>
    <recommendedName>
        <fullName evidence="1">DUF5641 domain-containing protein</fullName>
    </recommendedName>
</protein>
<gene>
    <name evidence="2" type="ORF">NPIL_332741</name>
</gene>
<proteinExistence type="predicted"/>
<evidence type="ECO:0000313" key="3">
    <source>
        <dbReference type="Proteomes" id="UP000887013"/>
    </source>
</evidence>
<feature type="domain" description="DUF5641" evidence="1">
    <location>
        <begin position="27"/>
        <end position="68"/>
    </location>
</feature>
<comment type="caution">
    <text evidence="2">The sequence shown here is derived from an EMBL/GenBank/DDBJ whole genome shotgun (WGS) entry which is preliminary data.</text>
</comment>
<dbReference type="Pfam" id="PF18701">
    <property type="entry name" value="DUF5641"/>
    <property type="match status" value="1"/>
</dbReference>
<dbReference type="EMBL" id="BMAW01025374">
    <property type="protein sequence ID" value="GFT92239.1"/>
    <property type="molecule type" value="Genomic_DNA"/>
</dbReference>
<sequence>MESNFYNFVGSLCKISWTVATNDITSSSSQTLVVGDIVLLESDGKKRNYWPLARVLELILGNDGQNRVFCPLEKDDPKQAKKDLPLLPPKKQTHYIEDKEKIQPGQAGYSKMQFRIKLAAEYIENQTYSEDEHRLITIFIQG</sequence>
<organism evidence="2 3">
    <name type="scientific">Nephila pilipes</name>
    <name type="common">Giant wood spider</name>
    <name type="synonym">Nephila maculata</name>
    <dbReference type="NCBI Taxonomy" id="299642"/>
    <lineage>
        <taxon>Eukaryota</taxon>
        <taxon>Metazoa</taxon>
        <taxon>Ecdysozoa</taxon>
        <taxon>Arthropoda</taxon>
        <taxon>Chelicerata</taxon>
        <taxon>Arachnida</taxon>
        <taxon>Araneae</taxon>
        <taxon>Araneomorphae</taxon>
        <taxon>Entelegynae</taxon>
        <taxon>Araneoidea</taxon>
        <taxon>Nephilidae</taxon>
        <taxon>Nephila</taxon>
    </lineage>
</organism>